<keyword evidence="1" id="KW-0723">Serine/threonine-protein kinase</keyword>
<feature type="domain" description="Histidine kinase/HSP90-like ATPase" evidence="2">
    <location>
        <begin position="12"/>
        <end position="118"/>
    </location>
</feature>
<comment type="caution">
    <text evidence="3">The sequence shown here is derived from an EMBL/GenBank/DDBJ whole genome shotgun (WGS) entry which is preliminary data.</text>
</comment>
<dbReference type="Gene3D" id="3.30.565.10">
    <property type="entry name" value="Histidine kinase-like ATPase, C-terminal domain"/>
    <property type="match status" value="1"/>
</dbReference>
<gene>
    <name evidence="3" type="ORF">GCM10023195_79920</name>
</gene>
<keyword evidence="1" id="KW-0808">Transferase</keyword>
<reference evidence="4" key="1">
    <citation type="journal article" date="2019" name="Int. J. Syst. Evol. Microbiol.">
        <title>The Global Catalogue of Microorganisms (GCM) 10K type strain sequencing project: providing services to taxonomists for standard genome sequencing and annotation.</title>
        <authorList>
            <consortium name="The Broad Institute Genomics Platform"/>
            <consortium name="The Broad Institute Genome Sequencing Center for Infectious Disease"/>
            <person name="Wu L."/>
            <person name="Ma J."/>
        </authorList>
    </citation>
    <scope>NUCLEOTIDE SEQUENCE [LARGE SCALE GENOMIC DNA]</scope>
    <source>
        <strain evidence="4">JCM 17938</strain>
    </source>
</reference>
<evidence type="ECO:0000313" key="3">
    <source>
        <dbReference type="EMBL" id="GAA4617861.1"/>
    </source>
</evidence>
<evidence type="ECO:0000259" key="2">
    <source>
        <dbReference type="Pfam" id="PF13581"/>
    </source>
</evidence>
<evidence type="ECO:0000313" key="4">
    <source>
        <dbReference type="Proteomes" id="UP001500212"/>
    </source>
</evidence>
<dbReference type="PANTHER" id="PTHR35526:SF3">
    <property type="entry name" value="ANTI-SIGMA-F FACTOR RSBW"/>
    <property type="match status" value="1"/>
</dbReference>
<name>A0ABP8U106_9ACTN</name>
<dbReference type="Proteomes" id="UP001500212">
    <property type="component" value="Unassembled WGS sequence"/>
</dbReference>
<keyword evidence="1" id="KW-0418">Kinase</keyword>
<protein>
    <recommendedName>
        <fullName evidence="2">Histidine kinase/HSP90-like ATPase domain-containing protein</fullName>
    </recommendedName>
</protein>
<keyword evidence="4" id="KW-1185">Reference proteome</keyword>
<proteinExistence type="predicted"/>
<accession>A0ABP8U106</accession>
<dbReference type="SUPFAM" id="SSF55874">
    <property type="entry name" value="ATPase domain of HSP90 chaperone/DNA topoisomerase II/histidine kinase"/>
    <property type="match status" value="1"/>
</dbReference>
<dbReference type="Pfam" id="PF13581">
    <property type="entry name" value="HATPase_c_2"/>
    <property type="match status" value="1"/>
</dbReference>
<dbReference type="InterPro" id="IPR036890">
    <property type="entry name" value="HATPase_C_sf"/>
</dbReference>
<dbReference type="EMBL" id="BAABHJ010000040">
    <property type="protein sequence ID" value="GAA4617861.1"/>
    <property type="molecule type" value="Genomic_DNA"/>
</dbReference>
<sequence>MSEWMMEVAGSPSVVPGVRHWVCEVLGDFPEDIRDRMEIIASEYATNCVRHSRAAEGGNIRLRLTAEGERLRLEIRDEGPRREAPDVWAADEAVDFGRGLHIVAQLADVMGDEISSEGRLAWAEVKA</sequence>
<evidence type="ECO:0000256" key="1">
    <source>
        <dbReference type="ARBA" id="ARBA00022527"/>
    </source>
</evidence>
<dbReference type="CDD" id="cd16936">
    <property type="entry name" value="HATPase_RsbW-like"/>
    <property type="match status" value="1"/>
</dbReference>
<dbReference type="PANTHER" id="PTHR35526">
    <property type="entry name" value="ANTI-SIGMA-F FACTOR RSBW-RELATED"/>
    <property type="match status" value="1"/>
</dbReference>
<dbReference type="InterPro" id="IPR003594">
    <property type="entry name" value="HATPase_dom"/>
</dbReference>
<dbReference type="InterPro" id="IPR050267">
    <property type="entry name" value="Anti-sigma-factor_SerPK"/>
</dbReference>
<organism evidence="3 4">
    <name type="scientific">Actinoallomurus liliacearum</name>
    <dbReference type="NCBI Taxonomy" id="1080073"/>
    <lineage>
        <taxon>Bacteria</taxon>
        <taxon>Bacillati</taxon>
        <taxon>Actinomycetota</taxon>
        <taxon>Actinomycetes</taxon>
        <taxon>Streptosporangiales</taxon>
        <taxon>Thermomonosporaceae</taxon>
        <taxon>Actinoallomurus</taxon>
    </lineage>
</organism>